<evidence type="ECO:0000313" key="2">
    <source>
        <dbReference type="Proteomes" id="UP000464658"/>
    </source>
</evidence>
<organism evidence="1 2">
    <name type="scientific">Bacillus safensis</name>
    <dbReference type="NCBI Taxonomy" id="561879"/>
    <lineage>
        <taxon>Bacteria</taxon>
        <taxon>Bacillati</taxon>
        <taxon>Bacillota</taxon>
        <taxon>Bacilli</taxon>
        <taxon>Bacillales</taxon>
        <taxon>Bacillaceae</taxon>
        <taxon>Bacillus</taxon>
    </lineage>
</organism>
<dbReference type="Proteomes" id="UP000464658">
    <property type="component" value="Chromosome"/>
</dbReference>
<gene>
    <name evidence="1" type="ORF">BsIDN1_59420</name>
</gene>
<dbReference type="EMBL" id="AP021906">
    <property type="protein sequence ID" value="BBP92324.1"/>
    <property type="molecule type" value="Genomic_DNA"/>
</dbReference>
<protein>
    <submittedName>
        <fullName evidence="1">Uncharacterized protein</fullName>
    </submittedName>
</protein>
<reference evidence="1 2" key="1">
    <citation type="submission" date="2019-12" db="EMBL/GenBank/DDBJ databases">
        <title>Full genome sequence of a Bacillus safensis strain isolated from commercially available natto in Indonesia.</title>
        <authorList>
            <person name="Yoshida M."/>
            <person name="Uomi M."/>
            <person name="Waturangi D."/>
            <person name="Ekaputri J.J."/>
            <person name="Setiamarga D.H.E."/>
        </authorList>
    </citation>
    <scope>NUCLEOTIDE SEQUENCE [LARGE SCALE GENOMIC DNA]</scope>
    <source>
        <strain evidence="1 2">IDN1</strain>
    </source>
</reference>
<proteinExistence type="predicted"/>
<accession>A0A5S9MJH5</accession>
<name>A0A5S9MJH5_BACIA</name>
<dbReference type="AlphaFoldDB" id="A0A5S9MJH5"/>
<sequence length="47" mass="5540">MNEDFGYSKITVERPLRLNFQVNEERLARVVEQKGFANLATSKKKKR</sequence>
<evidence type="ECO:0000313" key="1">
    <source>
        <dbReference type="EMBL" id="BBP92324.1"/>
    </source>
</evidence>